<dbReference type="KEGG" id="ssia:A7J05_27420"/>
<dbReference type="RefSeq" id="WP_062771742.1">
    <property type="nucleotide sequence ID" value="NZ_CP015588.1"/>
</dbReference>
<reference evidence="3 5" key="2">
    <citation type="submission" date="2020-12" db="EMBL/GenBank/DDBJ databases">
        <title>Identification and biosynthesis of polyene macrolides produced by Streptomyces alfalfae Men-myco-93-63.</title>
        <authorList>
            <person name="Liu D."/>
            <person name="Li Y."/>
            <person name="Liu L."/>
            <person name="Han X."/>
            <person name="Shen F."/>
        </authorList>
    </citation>
    <scope>NUCLEOTIDE SEQUENCE [LARGE SCALE GENOMIC DNA]</scope>
    <source>
        <strain evidence="3 5">Men-myco-93-63</strain>
    </source>
</reference>
<evidence type="ECO:0000313" key="3">
    <source>
        <dbReference type="EMBL" id="QQC88670.1"/>
    </source>
</evidence>
<evidence type="ECO:0000313" key="2">
    <source>
        <dbReference type="EMBL" id="APY88926.1"/>
    </source>
</evidence>
<evidence type="ECO:0000313" key="4">
    <source>
        <dbReference type="Proteomes" id="UP000187191"/>
    </source>
</evidence>
<dbReference type="AlphaFoldDB" id="A0A1P8TMP4"/>
<evidence type="ECO:0000256" key="1">
    <source>
        <dbReference type="SAM" id="Phobius"/>
    </source>
</evidence>
<keyword evidence="1" id="KW-0812">Transmembrane</keyword>
<keyword evidence="1" id="KW-1133">Transmembrane helix</keyword>
<sequence length="88" mass="9201">MSKTTMLYKPLGMGFGMLGGLLASALFNRTWKAVAGQDDAPDAHDEDRAWGEILAAAALQGAIFAVVKAAVDRGGAIGVRRVTGRWPG</sequence>
<dbReference type="Proteomes" id="UP000187191">
    <property type="component" value="Chromosome"/>
</dbReference>
<dbReference type="EMBL" id="CP015588">
    <property type="protein sequence ID" value="APY88926.1"/>
    <property type="molecule type" value="Genomic_DNA"/>
</dbReference>
<dbReference type="EMBL" id="CP065959">
    <property type="protein sequence ID" value="QQC88670.1"/>
    <property type="molecule type" value="Genomic_DNA"/>
</dbReference>
<proteinExistence type="predicted"/>
<feature type="transmembrane region" description="Helical" evidence="1">
    <location>
        <begin position="51"/>
        <end position="71"/>
    </location>
</feature>
<gene>
    <name evidence="2" type="ORF">A7J05_27420</name>
    <name evidence="3" type="ORF">I8755_09805</name>
</gene>
<name>A0A1P8TMP4_9ACTN</name>
<keyword evidence="1" id="KW-0472">Membrane</keyword>
<protein>
    <submittedName>
        <fullName evidence="3">DUF4235 domain-containing protein</fullName>
    </submittedName>
</protein>
<dbReference type="Pfam" id="PF14019">
    <property type="entry name" value="DUF4235"/>
    <property type="match status" value="1"/>
</dbReference>
<evidence type="ECO:0000313" key="5">
    <source>
        <dbReference type="Proteomes" id="UP000596130"/>
    </source>
</evidence>
<reference evidence="2 4" key="1">
    <citation type="submission" date="2016-05" db="EMBL/GenBank/DDBJ databases">
        <authorList>
            <person name="Gu J."/>
        </authorList>
    </citation>
    <scope>NUCLEOTIDE SEQUENCE [LARGE SCALE GENOMIC DNA]</scope>
    <source>
        <strain evidence="2 4">ACCC40021</strain>
    </source>
</reference>
<dbReference type="Proteomes" id="UP000596130">
    <property type="component" value="Chromosome"/>
</dbReference>
<accession>A0A1P8TMP4</accession>
<keyword evidence="4" id="KW-1185">Reference proteome</keyword>
<organism evidence="3 5">
    <name type="scientific">Streptomyces alfalfae</name>
    <dbReference type="NCBI Taxonomy" id="1642299"/>
    <lineage>
        <taxon>Bacteria</taxon>
        <taxon>Bacillati</taxon>
        <taxon>Actinomycetota</taxon>
        <taxon>Actinomycetes</taxon>
        <taxon>Kitasatosporales</taxon>
        <taxon>Streptomycetaceae</taxon>
        <taxon>Streptomyces</taxon>
    </lineage>
</organism>
<dbReference type="InterPro" id="IPR025329">
    <property type="entry name" value="DUF4235"/>
</dbReference>